<dbReference type="RefSeq" id="WP_252551853.1">
    <property type="nucleotide sequence ID" value="NZ_CP099468.1"/>
</dbReference>
<dbReference type="InterPro" id="IPR002347">
    <property type="entry name" value="SDR_fam"/>
</dbReference>
<dbReference type="InterPro" id="IPR036291">
    <property type="entry name" value="NAD(P)-bd_dom_sf"/>
</dbReference>
<keyword evidence="3" id="KW-1185">Reference proteome</keyword>
<dbReference type="EMBL" id="CP099468">
    <property type="protein sequence ID" value="USQ86369.1"/>
    <property type="molecule type" value="Genomic_DNA"/>
</dbReference>
<comment type="similarity">
    <text evidence="1">Belongs to the short-chain dehydrogenases/reductases (SDR) family.</text>
</comment>
<dbReference type="PRINTS" id="PR00081">
    <property type="entry name" value="GDHRDH"/>
</dbReference>
<accession>A0ABY4ZBE7</accession>
<reference evidence="2" key="1">
    <citation type="submission" date="2022-06" db="EMBL/GenBank/DDBJ databases">
        <title>Complete genome sequence of soil microorganisms Streptomyces sp. Qhu-M197 isolated from Alpine meadows habitats on the Tibetan Plateau.</title>
        <authorList>
            <person name="Zhang B."/>
            <person name="Xiang X."/>
            <person name="Fan J."/>
        </authorList>
    </citation>
    <scope>NUCLEOTIDE SEQUENCE</scope>
    <source>
        <strain evidence="2">Qhu-M197</strain>
    </source>
</reference>
<dbReference type="Pfam" id="PF13561">
    <property type="entry name" value="adh_short_C2"/>
    <property type="match status" value="1"/>
</dbReference>
<protein>
    <submittedName>
        <fullName evidence="2">SDR family oxidoreductase</fullName>
    </submittedName>
</protein>
<name>A0ABY4ZBE7_9ACTN</name>
<dbReference type="Proteomes" id="UP001056374">
    <property type="component" value="Chromosome"/>
</dbReference>
<evidence type="ECO:0000256" key="1">
    <source>
        <dbReference type="ARBA" id="ARBA00006484"/>
    </source>
</evidence>
<proteinExistence type="inferred from homology"/>
<sequence length="265" mass="26987">MNRLEGKVALIAGTARGEGRAVALRFAPEGALAVGGDLSHEEAARTQRLIAREGGTALTPGTLDVTDEDSVRSWTEEAVDAFGGVDILYADAGAVRCGATASQPYDEFSSTMRAEPDSVWPAVPVARPLRVASRGSVLTAGQAAGPTGSLTGRRTAHSTAKAAVIALSGQLAEEGAPYGVGAHCVGPGVINAEGSRSGLLAAGHPVRGIDRRLPVGRVGVADDVADAAEFLTSDESAYITGAHPAVDGGRNAVLPGTTIRKDMRK</sequence>
<evidence type="ECO:0000313" key="3">
    <source>
        <dbReference type="Proteomes" id="UP001056374"/>
    </source>
</evidence>
<dbReference type="Gene3D" id="3.40.50.720">
    <property type="entry name" value="NAD(P)-binding Rossmann-like Domain"/>
    <property type="match status" value="1"/>
</dbReference>
<gene>
    <name evidence="2" type="ORF">NFX46_23275</name>
</gene>
<dbReference type="SUPFAM" id="SSF51735">
    <property type="entry name" value="NAD(P)-binding Rossmann-fold domains"/>
    <property type="match status" value="1"/>
</dbReference>
<dbReference type="PANTHER" id="PTHR42760">
    <property type="entry name" value="SHORT-CHAIN DEHYDROGENASES/REDUCTASES FAMILY MEMBER"/>
    <property type="match status" value="1"/>
</dbReference>
<evidence type="ECO:0000313" key="2">
    <source>
        <dbReference type="EMBL" id="USQ86369.1"/>
    </source>
</evidence>
<organism evidence="2 3">
    <name type="scientific">Streptomyces phaeoluteigriseus</name>
    <dbReference type="NCBI Taxonomy" id="114686"/>
    <lineage>
        <taxon>Bacteria</taxon>
        <taxon>Bacillati</taxon>
        <taxon>Actinomycetota</taxon>
        <taxon>Actinomycetes</taxon>
        <taxon>Kitasatosporales</taxon>
        <taxon>Streptomycetaceae</taxon>
        <taxon>Streptomyces</taxon>
        <taxon>Streptomyces aurantiacus group</taxon>
    </lineage>
</organism>